<comment type="caution">
    <text evidence="2">The sequence shown here is derived from an EMBL/GenBank/DDBJ whole genome shotgun (WGS) entry which is preliminary data.</text>
</comment>
<reference evidence="2" key="1">
    <citation type="submission" date="2021-09" db="EMBL/GenBank/DDBJ databases">
        <authorList>
            <consortium name="AG Swart"/>
            <person name="Singh M."/>
            <person name="Singh A."/>
            <person name="Seah K."/>
            <person name="Emmerich C."/>
        </authorList>
    </citation>
    <scope>NUCLEOTIDE SEQUENCE</scope>
    <source>
        <strain evidence="2">ATCC30299</strain>
    </source>
</reference>
<dbReference type="Proteomes" id="UP001162131">
    <property type="component" value="Unassembled WGS sequence"/>
</dbReference>
<dbReference type="EMBL" id="CAJZBQ010000038">
    <property type="protein sequence ID" value="CAG9325400.1"/>
    <property type="molecule type" value="Genomic_DNA"/>
</dbReference>
<gene>
    <name evidence="2" type="ORF">BSTOLATCC_MIC38867</name>
</gene>
<sequence>MKNKVIIGICFVFIGDNKNYICSCNSDFAEFRNMTMRPLEDKQNCWIIINGFNKIYKHYIHDWYNKYFPPWFLEYCVLFKEGVSSAEKSPGSDSSGKTKKMKKNSDTKPVF</sequence>
<feature type="region of interest" description="Disordered" evidence="1">
    <location>
        <begin position="85"/>
        <end position="111"/>
    </location>
</feature>
<name>A0AAU9JPJ4_9CILI</name>
<dbReference type="AlphaFoldDB" id="A0AAU9JPJ4"/>
<keyword evidence="3" id="KW-1185">Reference proteome</keyword>
<evidence type="ECO:0000313" key="2">
    <source>
        <dbReference type="EMBL" id="CAG9325400.1"/>
    </source>
</evidence>
<organism evidence="2 3">
    <name type="scientific">Blepharisma stoltei</name>
    <dbReference type="NCBI Taxonomy" id="1481888"/>
    <lineage>
        <taxon>Eukaryota</taxon>
        <taxon>Sar</taxon>
        <taxon>Alveolata</taxon>
        <taxon>Ciliophora</taxon>
        <taxon>Postciliodesmatophora</taxon>
        <taxon>Heterotrichea</taxon>
        <taxon>Heterotrichida</taxon>
        <taxon>Blepharismidae</taxon>
        <taxon>Blepharisma</taxon>
    </lineage>
</organism>
<accession>A0AAU9JPJ4</accession>
<evidence type="ECO:0000313" key="3">
    <source>
        <dbReference type="Proteomes" id="UP001162131"/>
    </source>
</evidence>
<evidence type="ECO:0000256" key="1">
    <source>
        <dbReference type="SAM" id="MobiDB-lite"/>
    </source>
</evidence>
<proteinExistence type="predicted"/>
<protein>
    <submittedName>
        <fullName evidence="2">Uncharacterized protein</fullName>
    </submittedName>
</protein>